<feature type="compositionally biased region" description="Polar residues" evidence="1">
    <location>
        <begin position="274"/>
        <end position="287"/>
    </location>
</feature>
<feature type="region of interest" description="Disordered" evidence="1">
    <location>
        <begin position="1"/>
        <end position="25"/>
    </location>
</feature>
<accession>A0ABP8J937</accession>
<dbReference type="EMBL" id="BAABGL010000004">
    <property type="protein sequence ID" value="GAA4387117.1"/>
    <property type="molecule type" value="Genomic_DNA"/>
</dbReference>
<dbReference type="PANTHER" id="PTHR11895">
    <property type="entry name" value="TRANSAMIDASE"/>
    <property type="match status" value="1"/>
</dbReference>
<organism evidence="3 4">
    <name type="scientific">Brevibacterium pityocampae</name>
    <dbReference type="NCBI Taxonomy" id="506594"/>
    <lineage>
        <taxon>Bacteria</taxon>
        <taxon>Bacillati</taxon>
        <taxon>Actinomycetota</taxon>
        <taxon>Actinomycetes</taxon>
        <taxon>Micrococcales</taxon>
        <taxon>Brevibacteriaceae</taxon>
        <taxon>Brevibacterium</taxon>
    </lineage>
</organism>
<dbReference type="InterPro" id="IPR000120">
    <property type="entry name" value="Amidase"/>
</dbReference>
<feature type="domain" description="Amidase" evidence="2">
    <location>
        <begin position="81"/>
        <end position="525"/>
    </location>
</feature>
<dbReference type="Gene3D" id="3.90.1300.10">
    <property type="entry name" value="Amidase signature (AS) domain"/>
    <property type="match status" value="1"/>
</dbReference>
<dbReference type="RefSeq" id="WP_295690591.1">
    <property type="nucleotide sequence ID" value="NZ_BAABGL010000004.1"/>
</dbReference>
<evidence type="ECO:0000313" key="4">
    <source>
        <dbReference type="Proteomes" id="UP001500642"/>
    </source>
</evidence>
<feature type="region of interest" description="Disordered" evidence="1">
    <location>
        <begin position="269"/>
        <end position="297"/>
    </location>
</feature>
<protein>
    <submittedName>
        <fullName evidence="3">Amidase</fullName>
    </submittedName>
</protein>
<feature type="compositionally biased region" description="Basic and acidic residues" evidence="1">
    <location>
        <begin position="81"/>
        <end position="97"/>
    </location>
</feature>
<dbReference type="Proteomes" id="UP001500642">
    <property type="component" value="Unassembled WGS sequence"/>
</dbReference>
<dbReference type="InterPro" id="IPR023631">
    <property type="entry name" value="Amidase_dom"/>
</dbReference>
<name>A0ABP8J937_9MICO</name>
<sequence>MDPAPHTDPASHVDPASRTDAASHTAPDSLVDLVALAAALGDRTASAEPSVEAALQACHTEGRRLNAVVAPPHVPATQTERVAEHARTAAREVDSRRAGGTPRSRLDGVPFVIKDVIDLAGVTTTMGSTVRPEEPAGASAEVVLRFEEMGLVPVAKTTCHEHSYGILGEESAHGRGVNPLRPGFLTGGSSYGSAIAVAAGIVPVAIGTDTAGSVRVPAACAGITGFKPSLGRVPKGGVAPLSTTLDTVGFFTRTPAEMQLLWQEWTAHAETSRTEAQQVEGSNTLDSPTVRPRADAPHGIEPYTEAARTEAPLALGLLTTEAADCGEEWMSRRAEPALAKLPGVALTPVDPAPFAFDRMPDVFAHIRGYETYRIHRAALDAGRRDFQPQILRNLEGDARITDEAHAAAFEELDALRTAALAQLAGLDALVLPTLGTEPVAWEDADQHVRNQLRLYTQLINLLGWPAISVPVDLLGGGSPLVGGGSGASGAGMRGVPEVRGAPEARGGEFPASVQLVMAPGRDTELVDLAVRLTSSGE</sequence>
<feature type="region of interest" description="Disordered" evidence="1">
    <location>
        <begin position="77"/>
        <end position="104"/>
    </location>
</feature>
<gene>
    <name evidence="3" type="ORF">GCM10023167_10720</name>
</gene>
<evidence type="ECO:0000313" key="3">
    <source>
        <dbReference type="EMBL" id="GAA4387117.1"/>
    </source>
</evidence>
<dbReference type="PANTHER" id="PTHR11895:SF176">
    <property type="entry name" value="AMIDASE AMID-RELATED"/>
    <property type="match status" value="1"/>
</dbReference>
<proteinExistence type="predicted"/>
<evidence type="ECO:0000259" key="2">
    <source>
        <dbReference type="Pfam" id="PF01425"/>
    </source>
</evidence>
<dbReference type="Pfam" id="PF01425">
    <property type="entry name" value="Amidase"/>
    <property type="match status" value="1"/>
</dbReference>
<reference evidence="4" key="1">
    <citation type="journal article" date="2019" name="Int. J. Syst. Evol. Microbiol.">
        <title>The Global Catalogue of Microorganisms (GCM) 10K type strain sequencing project: providing services to taxonomists for standard genome sequencing and annotation.</title>
        <authorList>
            <consortium name="The Broad Institute Genomics Platform"/>
            <consortium name="The Broad Institute Genome Sequencing Center for Infectious Disease"/>
            <person name="Wu L."/>
            <person name="Ma J."/>
        </authorList>
    </citation>
    <scope>NUCLEOTIDE SEQUENCE [LARGE SCALE GENOMIC DNA]</scope>
    <source>
        <strain evidence="4">JCM 17808</strain>
    </source>
</reference>
<comment type="caution">
    <text evidence="3">The sequence shown here is derived from an EMBL/GenBank/DDBJ whole genome shotgun (WGS) entry which is preliminary data.</text>
</comment>
<dbReference type="SUPFAM" id="SSF75304">
    <property type="entry name" value="Amidase signature (AS) enzymes"/>
    <property type="match status" value="1"/>
</dbReference>
<keyword evidence="4" id="KW-1185">Reference proteome</keyword>
<evidence type="ECO:0000256" key="1">
    <source>
        <dbReference type="SAM" id="MobiDB-lite"/>
    </source>
</evidence>
<dbReference type="InterPro" id="IPR036928">
    <property type="entry name" value="AS_sf"/>
</dbReference>